<sequence>MNAVWTKGDLWLPAVYVHNKCFCGPFLNAEKLKTISLRYGPGPLPLVMGLIIKDILKCAHRIAQLIELVSADKLSKLPCVQIKTKHFDRRYRVNVEICEQVAEFPGCLEKRDICPLYCTHVSALPYMQVDNHVNTSLPTTQQQCNRIISTDPTVDNPTTIILRTQALRRTSRAKFSKCNNSKLVNLLVDKEEVPARKLPRQISASSTSSCGSGASSPSPAPQQHHRMSIAHCVKEEYLASDEGMLQQSPRKNSTLVTAVSHDTEGDMSSSSGSDSENEPSQPQRTLPYHTNSKQHTPLKSSPPNSAIRPSHLNASPSQQYPVHYHIATPTKPVKRHQRLFEYPSELVNWPTLAISKPPSEPRPPRYSNQSPSMGSPLAHNPPSPIFSSTPIAGPGIRGLKPNSPPAIEGIPQSGVAKNWLNGSGLPITPSLPRN</sequence>
<dbReference type="InterPro" id="IPR038348">
    <property type="entry name" value="SLED_sf"/>
</dbReference>
<feature type="compositionally biased region" description="Polar residues" evidence="1">
    <location>
        <begin position="278"/>
        <end position="304"/>
    </location>
</feature>
<evidence type="ECO:0000313" key="3">
    <source>
        <dbReference type="Proteomes" id="UP000887574"/>
    </source>
</evidence>
<dbReference type="Gene3D" id="3.90.1150.190">
    <property type="entry name" value="SLED domain"/>
    <property type="match status" value="1"/>
</dbReference>
<dbReference type="WBParaSite" id="jg1827">
    <property type="protein sequence ID" value="jg1827"/>
    <property type="gene ID" value="jg1827"/>
</dbReference>
<feature type="domain" description="SLED" evidence="2">
    <location>
        <begin position="13"/>
        <end position="109"/>
    </location>
</feature>
<dbReference type="Proteomes" id="UP000887574">
    <property type="component" value="Unplaced"/>
</dbReference>
<feature type="region of interest" description="Disordered" evidence="1">
    <location>
        <begin position="260"/>
        <end position="319"/>
    </location>
</feature>
<feature type="region of interest" description="Disordered" evidence="1">
    <location>
        <begin position="197"/>
        <end position="226"/>
    </location>
</feature>
<name>A0A915DBZ8_9BILA</name>
<feature type="compositionally biased region" description="Low complexity" evidence="1">
    <location>
        <begin position="203"/>
        <end position="217"/>
    </location>
</feature>
<keyword evidence="3" id="KW-1185">Reference proteome</keyword>
<proteinExistence type="predicted"/>
<evidence type="ECO:0000313" key="4">
    <source>
        <dbReference type="WBParaSite" id="jg1827"/>
    </source>
</evidence>
<accession>A0A915DBZ8</accession>
<reference evidence="4" key="1">
    <citation type="submission" date="2022-11" db="UniProtKB">
        <authorList>
            <consortium name="WormBaseParasite"/>
        </authorList>
    </citation>
    <scope>IDENTIFICATION</scope>
</reference>
<organism evidence="3 4">
    <name type="scientific">Ditylenchus dipsaci</name>
    <dbReference type="NCBI Taxonomy" id="166011"/>
    <lineage>
        <taxon>Eukaryota</taxon>
        <taxon>Metazoa</taxon>
        <taxon>Ecdysozoa</taxon>
        <taxon>Nematoda</taxon>
        <taxon>Chromadorea</taxon>
        <taxon>Rhabditida</taxon>
        <taxon>Tylenchina</taxon>
        <taxon>Tylenchomorpha</taxon>
        <taxon>Sphaerularioidea</taxon>
        <taxon>Anguinidae</taxon>
        <taxon>Anguininae</taxon>
        <taxon>Ditylenchus</taxon>
    </lineage>
</organism>
<evidence type="ECO:0000256" key="1">
    <source>
        <dbReference type="SAM" id="MobiDB-lite"/>
    </source>
</evidence>
<dbReference type="AlphaFoldDB" id="A0A915DBZ8"/>
<feature type="region of interest" description="Disordered" evidence="1">
    <location>
        <begin position="355"/>
        <end position="434"/>
    </location>
</feature>
<protein>
    <submittedName>
        <fullName evidence="4">SLED domain-containing protein</fullName>
    </submittedName>
</protein>
<evidence type="ECO:0000259" key="2">
    <source>
        <dbReference type="Pfam" id="PF12140"/>
    </source>
</evidence>
<dbReference type="InterPro" id="IPR021987">
    <property type="entry name" value="SLED"/>
</dbReference>
<dbReference type="Pfam" id="PF12140">
    <property type="entry name" value="SLED"/>
    <property type="match status" value="1"/>
</dbReference>